<evidence type="ECO:0000256" key="1">
    <source>
        <dbReference type="SAM" id="MobiDB-lite"/>
    </source>
</evidence>
<feature type="compositionally biased region" description="Basic and acidic residues" evidence="1">
    <location>
        <begin position="63"/>
        <end position="77"/>
    </location>
</feature>
<feature type="region of interest" description="Disordered" evidence="1">
    <location>
        <begin position="122"/>
        <end position="197"/>
    </location>
</feature>
<dbReference type="Proteomes" id="UP001399917">
    <property type="component" value="Unassembled WGS sequence"/>
</dbReference>
<feature type="compositionally biased region" description="Polar residues" evidence="1">
    <location>
        <begin position="160"/>
        <end position="170"/>
    </location>
</feature>
<protein>
    <recommendedName>
        <fullName evidence="4">SprA-related family protein</fullName>
    </recommendedName>
</protein>
<evidence type="ECO:0000313" key="2">
    <source>
        <dbReference type="EMBL" id="GAA3856290.1"/>
    </source>
</evidence>
<gene>
    <name evidence="2" type="ORF">GCM10022404_04180</name>
</gene>
<dbReference type="RefSeq" id="WP_344842820.1">
    <property type="nucleotide sequence ID" value="NZ_BAABDF010000002.1"/>
</dbReference>
<keyword evidence="3" id="KW-1185">Reference proteome</keyword>
<name>A0ABP7JVD3_9RHOB</name>
<comment type="caution">
    <text evidence="2">The sequence shown here is derived from an EMBL/GenBank/DDBJ whole genome shotgun (WGS) entry which is preliminary data.</text>
</comment>
<organism evidence="2 3">
    <name type="scientific">Celeribacter arenosi</name>
    <dbReference type="NCBI Taxonomy" id="792649"/>
    <lineage>
        <taxon>Bacteria</taxon>
        <taxon>Pseudomonadati</taxon>
        <taxon>Pseudomonadota</taxon>
        <taxon>Alphaproteobacteria</taxon>
        <taxon>Rhodobacterales</taxon>
        <taxon>Roseobacteraceae</taxon>
        <taxon>Celeribacter</taxon>
    </lineage>
</organism>
<evidence type="ECO:0008006" key="4">
    <source>
        <dbReference type="Google" id="ProtNLM"/>
    </source>
</evidence>
<dbReference type="EMBL" id="BAABDF010000002">
    <property type="protein sequence ID" value="GAA3856290.1"/>
    <property type="molecule type" value="Genomic_DNA"/>
</dbReference>
<reference evidence="3" key="1">
    <citation type="journal article" date="2019" name="Int. J. Syst. Evol. Microbiol.">
        <title>The Global Catalogue of Microorganisms (GCM) 10K type strain sequencing project: providing services to taxonomists for standard genome sequencing and annotation.</title>
        <authorList>
            <consortium name="The Broad Institute Genomics Platform"/>
            <consortium name="The Broad Institute Genome Sequencing Center for Infectious Disease"/>
            <person name="Wu L."/>
            <person name="Ma J."/>
        </authorList>
    </citation>
    <scope>NUCLEOTIDE SEQUENCE [LARGE SCALE GENOMIC DNA]</scope>
    <source>
        <strain evidence="3">JCM 17190</strain>
    </source>
</reference>
<sequence>MSNVLGVPAFGGGGFVQRASVDTHQPAVPEVAPVSKGETTSNHQGTGLPDYRSHTNTDTQSSDTKDGETVARLRAEQDAQETARAARTDENVIAGPTPAFQASVLEVERDLKNVIARVEAKRTRDADSAAIAPAGVDAKNAQATKDEPQQIADAQPPDINKQQPLTAQTHETVDPEVKSAGAAAIAATPYDPVPDQQ</sequence>
<evidence type="ECO:0000313" key="3">
    <source>
        <dbReference type="Proteomes" id="UP001399917"/>
    </source>
</evidence>
<proteinExistence type="predicted"/>
<feature type="region of interest" description="Disordered" evidence="1">
    <location>
        <begin position="1"/>
        <end position="94"/>
    </location>
</feature>
<accession>A0ABP7JVD3</accession>